<dbReference type="Pfam" id="PF04969">
    <property type="entry name" value="CS"/>
    <property type="match status" value="1"/>
</dbReference>
<dbReference type="AlphaFoldDB" id="A0A3G1S292"/>
<dbReference type="Gene3D" id="2.60.40.790">
    <property type="match status" value="1"/>
</dbReference>
<feature type="non-terminal residue" evidence="2">
    <location>
        <position position="171"/>
    </location>
</feature>
<dbReference type="PROSITE" id="PS51203">
    <property type="entry name" value="CS"/>
    <property type="match status" value="1"/>
</dbReference>
<dbReference type="SUPFAM" id="SSF49764">
    <property type="entry name" value="HSP20-like chaperones"/>
    <property type="match status" value="1"/>
</dbReference>
<dbReference type="GO" id="GO:0031625">
    <property type="term" value="F:ubiquitin protein ligase binding"/>
    <property type="evidence" value="ECO:0007669"/>
    <property type="project" value="InterPro"/>
</dbReference>
<dbReference type="GO" id="GO:0044548">
    <property type="term" value="F:S100 protein binding"/>
    <property type="evidence" value="ECO:0007669"/>
    <property type="project" value="InterPro"/>
</dbReference>
<accession>A0A3G1S292</accession>
<dbReference type="GO" id="GO:0005634">
    <property type="term" value="C:nucleus"/>
    <property type="evidence" value="ECO:0007669"/>
    <property type="project" value="TreeGrafter"/>
</dbReference>
<dbReference type="PANTHER" id="PTHR13164">
    <property type="entry name" value="CALICYLIN BINDING PROTEIN"/>
    <property type="match status" value="1"/>
</dbReference>
<dbReference type="EMBL" id="MH422183">
    <property type="protein sequence ID" value="AXL07949.1"/>
    <property type="molecule type" value="Genomic_DNA"/>
</dbReference>
<dbReference type="InterPro" id="IPR008978">
    <property type="entry name" value="HSP20-like_chaperone"/>
</dbReference>
<evidence type="ECO:0000259" key="1">
    <source>
        <dbReference type="PROSITE" id="PS51203"/>
    </source>
</evidence>
<feature type="domain" description="CS" evidence="1">
    <location>
        <begin position="70"/>
        <end position="161"/>
    </location>
</feature>
<proteinExistence type="predicted"/>
<dbReference type="InterPro" id="IPR037893">
    <property type="entry name" value="CS_CacyBP"/>
</dbReference>
<organism evidence="2">
    <name type="scientific">Parabodo caudatus</name>
    <dbReference type="NCBI Taxonomy" id="351713"/>
    <lineage>
        <taxon>Eukaryota</taxon>
        <taxon>Discoba</taxon>
        <taxon>Euglenozoa</taxon>
        <taxon>Kinetoplastea</taxon>
        <taxon>Metakinetoplastina</taxon>
        <taxon>Parabodonida</taxon>
        <taxon>Parabodo</taxon>
    </lineage>
</organism>
<reference evidence="2" key="1">
    <citation type="journal article" date="2018" name="PLoS ONE">
        <title>Genome-wide identification of evolutionarily conserved Small Heat-Shock and eight other proteins bearing ?-crystallin domain-like in kinetoplastid protists.</title>
        <authorList>
            <person name="Costa-Martins A.G."/>
            <person name="Lima L."/>
            <person name="Alves J.M."/>
            <person name="Serrano M.G."/>
            <person name="Buck G.A."/>
            <person name="Camargo E.P."/>
            <person name="Teixeira M.M."/>
        </authorList>
    </citation>
    <scope>NUCLEOTIDE SEQUENCE</scope>
    <source>
        <strain evidence="2">PCA_hybrid_c18035_4</strain>
    </source>
</reference>
<dbReference type="GO" id="GO:0015631">
    <property type="term" value="F:tubulin binding"/>
    <property type="evidence" value="ECO:0007669"/>
    <property type="project" value="InterPro"/>
</dbReference>
<gene>
    <name evidence="2" type="primary">ACD</name>
</gene>
<evidence type="ECO:0000313" key="2">
    <source>
        <dbReference type="EMBL" id="AXL07949.1"/>
    </source>
</evidence>
<sequence length="171" mass="18237">MSDAPAAASPASPPVATQASEAVKRKAGYHYWHGHGHERALVGDVAPLPTPQKVEGAAIEFDAVASLKQAVITTYSWCDNAKTVSVYVDFKGVGAIDPAAITTKYTERSLRLSIAHEGKANILTLHLAKAIDAEKCTHKVKPDQLVFRVVKASEEAWFDLTGAPSAADDDE</sequence>
<dbReference type="InterPro" id="IPR007052">
    <property type="entry name" value="CS_dom"/>
</dbReference>
<dbReference type="PANTHER" id="PTHR13164:SF6">
    <property type="entry name" value="CS DOMAIN-CONTAINING PROTEIN"/>
    <property type="match status" value="1"/>
</dbReference>
<dbReference type="InterPro" id="IPR052289">
    <property type="entry name" value="Calcyclin-binding_UBL-bridge"/>
</dbReference>
<dbReference type="CDD" id="cd06468">
    <property type="entry name" value="p23_CacyBP"/>
    <property type="match status" value="1"/>
</dbReference>
<protein>
    <submittedName>
        <fullName evidence="2">ACD-like protein</fullName>
    </submittedName>
</protein>
<name>A0A3G1S292_9EUGL</name>